<dbReference type="EMBL" id="LUXO01000033">
    <property type="protein sequence ID" value="KZV02124.1"/>
    <property type="molecule type" value="Genomic_DNA"/>
</dbReference>
<dbReference type="AlphaFoldDB" id="A0AAW3REG8"/>
<comment type="caution">
    <text evidence="1">The sequence shown here is derived from an EMBL/GenBank/DDBJ whole genome shotgun (WGS) entry which is preliminary data.</text>
</comment>
<proteinExistence type="predicted"/>
<name>A0AAW3REG8_LACPN</name>
<reference evidence="1 2" key="1">
    <citation type="submission" date="2016-03" db="EMBL/GenBank/DDBJ databases">
        <title>Comparative genomics of 54 Lactobacillus plantarum strains reveals genomic uncoupling from niche constraints.</title>
        <authorList>
            <person name="Martino M.E."/>
        </authorList>
    </citation>
    <scope>NUCLEOTIDE SEQUENCE [LARGE SCALE GENOMIC DNA]</scope>
    <source>
        <strain evidence="1 2">NAB2</strain>
    </source>
</reference>
<organism evidence="1 2">
    <name type="scientific">Lactiplantibacillus plantarum</name>
    <name type="common">Lactobacillus plantarum</name>
    <dbReference type="NCBI Taxonomy" id="1590"/>
    <lineage>
        <taxon>Bacteria</taxon>
        <taxon>Bacillati</taxon>
        <taxon>Bacillota</taxon>
        <taxon>Bacilli</taxon>
        <taxon>Lactobacillales</taxon>
        <taxon>Lactobacillaceae</taxon>
        <taxon>Lactiplantibacillus</taxon>
    </lineage>
</organism>
<dbReference type="Proteomes" id="UP000076872">
    <property type="component" value="Unassembled WGS sequence"/>
</dbReference>
<sequence>MNWDYHEDDYFINPQGVRFNFNTYRQWTDKYDFKRNLKEYFEANQRALFSVPETGQILCPMQDRC</sequence>
<protein>
    <submittedName>
        <fullName evidence="1">Transposase</fullName>
    </submittedName>
</protein>
<accession>A0AAW3REG8</accession>
<evidence type="ECO:0000313" key="1">
    <source>
        <dbReference type="EMBL" id="KZV02124.1"/>
    </source>
</evidence>
<gene>
    <name evidence="1" type="ORF">NAB2_2744</name>
</gene>
<evidence type="ECO:0000313" key="2">
    <source>
        <dbReference type="Proteomes" id="UP000076872"/>
    </source>
</evidence>